<dbReference type="AlphaFoldDB" id="A0A8S1B2M5"/>
<feature type="region of interest" description="Disordered" evidence="1">
    <location>
        <begin position="1"/>
        <end position="68"/>
    </location>
</feature>
<comment type="caution">
    <text evidence="2">The sequence shown here is derived from an EMBL/GenBank/DDBJ whole genome shotgun (WGS) entry which is preliminary data.</text>
</comment>
<reference evidence="2 3" key="1">
    <citation type="submission" date="2020-04" db="EMBL/GenBank/DDBJ databases">
        <authorList>
            <person name="Wallbank WR R."/>
            <person name="Pardo Diaz C."/>
            <person name="Kozak K."/>
            <person name="Martin S."/>
            <person name="Jiggins C."/>
            <person name="Moest M."/>
            <person name="Warren A I."/>
            <person name="Byers J.R.P. K."/>
            <person name="Montejo-Kovacevich G."/>
            <person name="Yen C E."/>
        </authorList>
    </citation>
    <scope>NUCLEOTIDE SEQUENCE [LARGE SCALE GENOMIC DNA]</scope>
</reference>
<dbReference type="Proteomes" id="UP000494106">
    <property type="component" value="Unassembled WGS sequence"/>
</dbReference>
<proteinExistence type="predicted"/>
<evidence type="ECO:0000256" key="1">
    <source>
        <dbReference type="SAM" id="MobiDB-lite"/>
    </source>
</evidence>
<accession>A0A8S1B2M5</accession>
<sequence length="68" mass="7554">MGMDRPSEGTQKTGIPRERSPNVVSQDKLGDEQWQMKRGTSARSGVKLSTKLRTNRDEDLLRTPSAPA</sequence>
<dbReference type="EMBL" id="CADEBC010000556">
    <property type="protein sequence ID" value="CAB3252519.1"/>
    <property type="molecule type" value="Genomic_DNA"/>
</dbReference>
<gene>
    <name evidence="2" type="ORF">APLA_LOCUS13572</name>
</gene>
<evidence type="ECO:0000313" key="3">
    <source>
        <dbReference type="Proteomes" id="UP000494106"/>
    </source>
</evidence>
<organism evidence="2 3">
    <name type="scientific">Arctia plantaginis</name>
    <name type="common">Wood tiger moth</name>
    <name type="synonym">Phalaena plantaginis</name>
    <dbReference type="NCBI Taxonomy" id="874455"/>
    <lineage>
        <taxon>Eukaryota</taxon>
        <taxon>Metazoa</taxon>
        <taxon>Ecdysozoa</taxon>
        <taxon>Arthropoda</taxon>
        <taxon>Hexapoda</taxon>
        <taxon>Insecta</taxon>
        <taxon>Pterygota</taxon>
        <taxon>Neoptera</taxon>
        <taxon>Endopterygota</taxon>
        <taxon>Lepidoptera</taxon>
        <taxon>Glossata</taxon>
        <taxon>Ditrysia</taxon>
        <taxon>Noctuoidea</taxon>
        <taxon>Erebidae</taxon>
        <taxon>Arctiinae</taxon>
        <taxon>Arctia</taxon>
    </lineage>
</organism>
<evidence type="ECO:0000313" key="2">
    <source>
        <dbReference type="EMBL" id="CAB3252519.1"/>
    </source>
</evidence>
<name>A0A8S1B2M5_ARCPL</name>
<keyword evidence="3" id="KW-1185">Reference proteome</keyword>
<protein>
    <submittedName>
        <fullName evidence="2">Uncharacterized protein</fullName>
    </submittedName>
</protein>